<dbReference type="Proteomes" id="UP001234297">
    <property type="component" value="Chromosome 7"/>
</dbReference>
<accession>A0ACC2L9X6</accession>
<reference evidence="1 2" key="1">
    <citation type="journal article" date="2022" name="Hortic Res">
        <title>A haplotype resolved chromosomal level avocado genome allows analysis of novel avocado genes.</title>
        <authorList>
            <person name="Nath O."/>
            <person name="Fletcher S.J."/>
            <person name="Hayward A."/>
            <person name="Shaw L.M."/>
            <person name="Masouleh A.K."/>
            <person name="Furtado A."/>
            <person name="Henry R.J."/>
            <person name="Mitter N."/>
        </authorList>
    </citation>
    <scope>NUCLEOTIDE SEQUENCE [LARGE SCALE GENOMIC DNA]</scope>
    <source>
        <strain evidence="2">cv. Hass</strain>
    </source>
</reference>
<evidence type="ECO:0000313" key="2">
    <source>
        <dbReference type="Proteomes" id="UP001234297"/>
    </source>
</evidence>
<comment type="caution">
    <text evidence="1">The sequence shown here is derived from an EMBL/GenBank/DDBJ whole genome shotgun (WGS) entry which is preliminary data.</text>
</comment>
<proteinExistence type="predicted"/>
<evidence type="ECO:0000313" key="1">
    <source>
        <dbReference type="EMBL" id="KAJ8630065.1"/>
    </source>
</evidence>
<protein>
    <submittedName>
        <fullName evidence="1">Uncharacterized protein</fullName>
    </submittedName>
</protein>
<sequence length="144" mass="16146">MIYRVCGERSIFVVQIQWSVQPTYRSATQFYRRRVYIFLDGLDDRLDNVRSAVLQLKPFPTVEQAYAHIRREDIRQSVMALGAKAAASGAVMATKGVKSAQSHTLVKSGSSSRSKGQSDGNKCTHCGSTKHSRETYFKLHGYPD</sequence>
<dbReference type="EMBL" id="CM056815">
    <property type="protein sequence ID" value="KAJ8630065.1"/>
    <property type="molecule type" value="Genomic_DNA"/>
</dbReference>
<gene>
    <name evidence="1" type="ORF">MRB53_023388</name>
</gene>
<name>A0ACC2L9X6_PERAE</name>
<keyword evidence="2" id="KW-1185">Reference proteome</keyword>
<organism evidence="1 2">
    <name type="scientific">Persea americana</name>
    <name type="common">Avocado</name>
    <dbReference type="NCBI Taxonomy" id="3435"/>
    <lineage>
        <taxon>Eukaryota</taxon>
        <taxon>Viridiplantae</taxon>
        <taxon>Streptophyta</taxon>
        <taxon>Embryophyta</taxon>
        <taxon>Tracheophyta</taxon>
        <taxon>Spermatophyta</taxon>
        <taxon>Magnoliopsida</taxon>
        <taxon>Magnoliidae</taxon>
        <taxon>Laurales</taxon>
        <taxon>Lauraceae</taxon>
        <taxon>Persea</taxon>
    </lineage>
</organism>